<organism evidence="2 3">
    <name type="scientific">Chiloscyllium punctatum</name>
    <name type="common">Brownbanded bambooshark</name>
    <name type="synonym">Hemiscyllium punctatum</name>
    <dbReference type="NCBI Taxonomy" id="137246"/>
    <lineage>
        <taxon>Eukaryota</taxon>
        <taxon>Metazoa</taxon>
        <taxon>Chordata</taxon>
        <taxon>Craniata</taxon>
        <taxon>Vertebrata</taxon>
        <taxon>Chondrichthyes</taxon>
        <taxon>Elasmobranchii</taxon>
        <taxon>Galeomorphii</taxon>
        <taxon>Galeoidea</taxon>
        <taxon>Orectolobiformes</taxon>
        <taxon>Hemiscylliidae</taxon>
        <taxon>Chiloscyllium</taxon>
    </lineage>
</organism>
<reference evidence="2 3" key="1">
    <citation type="journal article" date="2018" name="Nat. Ecol. Evol.">
        <title>Shark genomes provide insights into elasmobranch evolution and the origin of vertebrates.</title>
        <authorList>
            <person name="Hara Y"/>
            <person name="Yamaguchi K"/>
            <person name="Onimaru K"/>
            <person name="Kadota M"/>
            <person name="Koyanagi M"/>
            <person name="Keeley SD"/>
            <person name="Tatsumi K"/>
            <person name="Tanaka K"/>
            <person name="Motone F"/>
            <person name="Kageyama Y"/>
            <person name="Nozu R"/>
            <person name="Adachi N"/>
            <person name="Nishimura O"/>
            <person name="Nakagawa R"/>
            <person name="Tanegashima C"/>
            <person name="Kiyatake I"/>
            <person name="Matsumoto R"/>
            <person name="Murakumo K"/>
            <person name="Nishida K"/>
            <person name="Terakita A"/>
            <person name="Kuratani S"/>
            <person name="Sato K"/>
            <person name="Hyodo S Kuraku.S."/>
        </authorList>
    </citation>
    <scope>NUCLEOTIDE SEQUENCE [LARGE SCALE GENOMIC DNA]</scope>
</reference>
<feature type="chain" id="PRO_5019337906" evidence="1">
    <location>
        <begin position="17"/>
        <end position="62"/>
    </location>
</feature>
<proteinExistence type="predicted"/>
<feature type="non-terminal residue" evidence="2">
    <location>
        <position position="62"/>
    </location>
</feature>
<gene>
    <name evidence="2" type="ORF">chiPu_0030482</name>
</gene>
<dbReference type="AlphaFoldDB" id="A0A401TUV9"/>
<keyword evidence="1" id="KW-0732">Signal</keyword>
<name>A0A401TUV9_CHIPU</name>
<dbReference type="EMBL" id="BEZZ01184488">
    <property type="protein sequence ID" value="GCC46406.1"/>
    <property type="molecule type" value="Genomic_DNA"/>
</dbReference>
<feature type="signal peptide" evidence="1">
    <location>
        <begin position="1"/>
        <end position="16"/>
    </location>
</feature>
<sequence>MAVIVWLVTLPNLDTACHVRMQRAEILVLAGLREGEREGAVGIHGLGAEFPRAHHGVRDVVA</sequence>
<evidence type="ECO:0000313" key="3">
    <source>
        <dbReference type="Proteomes" id="UP000287033"/>
    </source>
</evidence>
<accession>A0A401TUV9</accession>
<dbReference type="Proteomes" id="UP000287033">
    <property type="component" value="Unassembled WGS sequence"/>
</dbReference>
<evidence type="ECO:0000256" key="1">
    <source>
        <dbReference type="SAM" id="SignalP"/>
    </source>
</evidence>
<protein>
    <submittedName>
        <fullName evidence="2">Uncharacterized protein</fullName>
    </submittedName>
</protein>
<keyword evidence="3" id="KW-1185">Reference proteome</keyword>
<evidence type="ECO:0000313" key="2">
    <source>
        <dbReference type="EMBL" id="GCC46406.1"/>
    </source>
</evidence>
<comment type="caution">
    <text evidence="2">The sequence shown here is derived from an EMBL/GenBank/DDBJ whole genome shotgun (WGS) entry which is preliminary data.</text>
</comment>